<organism evidence="2 3">
    <name type="scientific">Flemingia macrophylla</name>
    <dbReference type="NCBI Taxonomy" id="520843"/>
    <lineage>
        <taxon>Eukaryota</taxon>
        <taxon>Viridiplantae</taxon>
        <taxon>Streptophyta</taxon>
        <taxon>Embryophyta</taxon>
        <taxon>Tracheophyta</taxon>
        <taxon>Spermatophyta</taxon>
        <taxon>Magnoliopsida</taxon>
        <taxon>eudicotyledons</taxon>
        <taxon>Gunneridae</taxon>
        <taxon>Pentapetalae</taxon>
        <taxon>rosids</taxon>
        <taxon>fabids</taxon>
        <taxon>Fabales</taxon>
        <taxon>Fabaceae</taxon>
        <taxon>Papilionoideae</taxon>
        <taxon>50 kb inversion clade</taxon>
        <taxon>NPAAA clade</taxon>
        <taxon>indigoferoid/millettioid clade</taxon>
        <taxon>Phaseoleae</taxon>
        <taxon>Flemingia</taxon>
    </lineage>
</organism>
<dbReference type="Proteomes" id="UP001603857">
    <property type="component" value="Unassembled WGS sequence"/>
</dbReference>
<feature type="region of interest" description="Disordered" evidence="1">
    <location>
        <begin position="1"/>
        <end position="28"/>
    </location>
</feature>
<name>A0ABD1NFD2_9FABA</name>
<comment type="caution">
    <text evidence="2">The sequence shown here is derived from an EMBL/GenBank/DDBJ whole genome shotgun (WGS) entry which is preliminary data.</text>
</comment>
<dbReference type="Gene3D" id="3.40.30.10">
    <property type="entry name" value="Glutaredoxin"/>
    <property type="match status" value="1"/>
</dbReference>
<dbReference type="EMBL" id="JBGMDY010000001">
    <property type="protein sequence ID" value="KAL2346834.1"/>
    <property type="molecule type" value="Genomic_DNA"/>
</dbReference>
<dbReference type="PANTHER" id="PTHR33638">
    <property type="entry name" value="SELENOPROTEIN H"/>
    <property type="match status" value="1"/>
</dbReference>
<reference evidence="2 3" key="1">
    <citation type="submission" date="2024-08" db="EMBL/GenBank/DDBJ databases">
        <title>Insights into the chromosomal genome structure of Flemingia macrophylla.</title>
        <authorList>
            <person name="Ding Y."/>
            <person name="Zhao Y."/>
            <person name="Bi W."/>
            <person name="Wu M."/>
            <person name="Zhao G."/>
            <person name="Gong Y."/>
            <person name="Li W."/>
            <person name="Zhang P."/>
        </authorList>
    </citation>
    <scope>NUCLEOTIDE SEQUENCE [LARGE SCALE GENOMIC DNA]</scope>
    <source>
        <strain evidence="2">DYQJB</strain>
        <tissue evidence="2">Leaf</tissue>
    </source>
</reference>
<evidence type="ECO:0000313" key="2">
    <source>
        <dbReference type="EMBL" id="KAL2346834.1"/>
    </source>
</evidence>
<protein>
    <recommendedName>
        <fullName evidence="4">Selenoprotein H</fullName>
    </recommendedName>
</protein>
<evidence type="ECO:0000256" key="1">
    <source>
        <dbReference type="SAM" id="MobiDB-lite"/>
    </source>
</evidence>
<evidence type="ECO:0000313" key="3">
    <source>
        <dbReference type="Proteomes" id="UP001603857"/>
    </source>
</evidence>
<proteinExistence type="predicted"/>
<keyword evidence="3" id="KW-1185">Reference proteome</keyword>
<sequence>MAPRKSKKEPPNETPSRLTRSAALSAKRLTRSAARLAADSGLNVTFHEQRSPTKKRNRNQNANSNRKTIVIEYCTQSDSFETKATEMKERLLSGVTGIIVKLNPKKPRKGCFEIRNEGGEKFISLLNMKPPFQELLDLDMEKVISDMNGNINGVDTNP</sequence>
<dbReference type="AlphaFoldDB" id="A0ABD1NFD2"/>
<evidence type="ECO:0008006" key="4">
    <source>
        <dbReference type="Google" id="ProtNLM"/>
    </source>
</evidence>
<dbReference type="InterPro" id="IPR052674">
    <property type="entry name" value="SelWTH-like"/>
</dbReference>
<dbReference type="PANTHER" id="PTHR33638:SF1">
    <property type="entry name" value="SELENOPROTEIN H"/>
    <property type="match status" value="1"/>
</dbReference>
<feature type="region of interest" description="Disordered" evidence="1">
    <location>
        <begin position="40"/>
        <end position="66"/>
    </location>
</feature>
<accession>A0ABD1NFD2</accession>
<gene>
    <name evidence="2" type="ORF">Fmac_000834</name>
</gene>